<dbReference type="GO" id="GO:0004674">
    <property type="term" value="F:protein serine/threonine kinase activity"/>
    <property type="evidence" value="ECO:0007669"/>
    <property type="project" value="UniProtKB-KW"/>
</dbReference>
<evidence type="ECO:0000313" key="3">
    <source>
        <dbReference type="EMBL" id="CUK24384.1"/>
    </source>
</evidence>
<dbReference type="InterPro" id="IPR036890">
    <property type="entry name" value="HATPase_C_sf"/>
</dbReference>
<proteinExistence type="predicted"/>
<dbReference type="RefSeq" id="WP_058313402.1">
    <property type="nucleotide sequence ID" value="NZ_CYTO01000008.1"/>
</dbReference>
<dbReference type="InterPro" id="IPR003594">
    <property type="entry name" value="HATPase_dom"/>
</dbReference>
<dbReference type="SUPFAM" id="SSF55874">
    <property type="entry name" value="ATPase domain of HSP90 chaperone/DNA topoisomerase II/histidine kinase"/>
    <property type="match status" value="1"/>
</dbReference>
<dbReference type="InterPro" id="IPR050267">
    <property type="entry name" value="Anti-sigma-factor_SerPK"/>
</dbReference>
<dbReference type="Pfam" id="PF13581">
    <property type="entry name" value="HATPase_c_2"/>
    <property type="match status" value="1"/>
</dbReference>
<dbReference type="Proteomes" id="UP000051184">
    <property type="component" value="Unassembled WGS sequence"/>
</dbReference>
<dbReference type="CDD" id="cd16936">
    <property type="entry name" value="HATPase_RsbW-like"/>
    <property type="match status" value="1"/>
</dbReference>
<dbReference type="OrthoDB" id="9792240at2"/>
<dbReference type="PANTHER" id="PTHR35526">
    <property type="entry name" value="ANTI-SIGMA-F FACTOR RSBW-RELATED"/>
    <property type="match status" value="1"/>
</dbReference>
<keyword evidence="3" id="KW-0418">Kinase</keyword>
<keyword evidence="4" id="KW-1185">Reference proteome</keyword>
<reference evidence="4" key="1">
    <citation type="submission" date="2015-09" db="EMBL/GenBank/DDBJ databases">
        <authorList>
            <person name="Rodrigo-Torres Lidia"/>
            <person name="Arahal R.David."/>
        </authorList>
    </citation>
    <scope>NUCLEOTIDE SEQUENCE [LARGE SCALE GENOMIC DNA]</scope>
    <source>
        <strain evidence="4">CECT 5114</strain>
    </source>
</reference>
<name>A0A0N7MB45_9RHOB</name>
<dbReference type="AlphaFoldDB" id="A0A0N7MB45"/>
<sequence length="154" mass="16577">MPAHSSALNRSKIGFRSAAGANLLDVRAAMTYLRQSLTEACFDPSDIASSEIVIAEILNNVIKHAQENQDDGWFDLQCEIAPEALHVTCKDNGAAMPGGVPPLGVLPEIGCKVVDLPEGGWGWSLVRTLTTSLNYVRIEPINLVSFTIPKTSDD</sequence>
<accession>A0A0N7MB45</accession>
<dbReference type="EMBL" id="CYUE01000002">
    <property type="protein sequence ID" value="CUK24384.1"/>
    <property type="molecule type" value="Genomic_DNA"/>
</dbReference>
<protein>
    <submittedName>
        <fullName evidence="3">Serine-protein kinase RsbW</fullName>
    </submittedName>
</protein>
<keyword evidence="1" id="KW-0723">Serine/threonine-protein kinase</keyword>
<evidence type="ECO:0000256" key="1">
    <source>
        <dbReference type="ARBA" id="ARBA00022527"/>
    </source>
</evidence>
<evidence type="ECO:0000313" key="4">
    <source>
        <dbReference type="Proteomes" id="UP000051184"/>
    </source>
</evidence>
<keyword evidence="3" id="KW-0808">Transferase</keyword>
<feature type="domain" description="Histidine kinase/HSP90-like ATPase" evidence="2">
    <location>
        <begin position="23"/>
        <end position="145"/>
    </location>
</feature>
<organism evidence="3 4">
    <name type="scientific">Cognatishimia activa</name>
    <dbReference type="NCBI Taxonomy" id="1715691"/>
    <lineage>
        <taxon>Bacteria</taxon>
        <taxon>Pseudomonadati</taxon>
        <taxon>Pseudomonadota</taxon>
        <taxon>Alphaproteobacteria</taxon>
        <taxon>Rhodobacterales</taxon>
        <taxon>Paracoccaceae</taxon>
        <taxon>Cognatishimia</taxon>
    </lineage>
</organism>
<dbReference type="STRING" id="1715691.TA5113_00792"/>
<evidence type="ECO:0000259" key="2">
    <source>
        <dbReference type="Pfam" id="PF13581"/>
    </source>
</evidence>
<gene>
    <name evidence="3" type="ORF">TA5114_00167</name>
</gene>
<dbReference type="Gene3D" id="3.30.565.10">
    <property type="entry name" value="Histidine kinase-like ATPase, C-terminal domain"/>
    <property type="match status" value="1"/>
</dbReference>